<gene>
    <name evidence="2" type="primary">mobB</name>
    <name evidence="2" type="ORF">ACFSMZ_14245</name>
</gene>
<evidence type="ECO:0000259" key="1">
    <source>
        <dbReference type="Pfam" id="PF03205"/>
    </source>
</evidence>
<comment type="caution">
    <text evidence="2">The sequence shown here is derived from an EMBL/GenBank/DDBJ whole genome shotgun (WGS) entry which is preliminary data.</text>
</comment>
<protein>
    <submittedName>
        <fullName evidence="2">Molybdopterin-guanine dinucleotide biosynthesis protein B</fullName>
    </submittedName>
</protein>
<dbReference type="RefSeq" id="WP_345098181.1">
    <property type="nucleotide sequence ID" value="NZ_BAABGS010000012.1"/>
</dbReference>
<dbReference type="InterPro" id="IPR052539">
    <property type="entry name" value="MGD_biosynthesis_adapter"/>
</dbReference>
<sequence length="170" mass="18630">MNRRIFGITGWKNSGKTTLTERLVSHFAARGLRVATVKHAHHSFDIDHEGTDSWRHRHAGSVETAIVSSARWAIVHELRGATEPGLDEIISKLSPCDLILVEGFKNDGHPKIECRRAGAKERTPMAGRISNIVAIASDDPLAEPADPPAFSLDDIEGIAKFIADFHGIPR</sequence>
<dbReference type="PANTHER" id="PTHR40072:SF1">
    <property type="entry name" value="MOLYBDOPTERIN-GUANINE DINUCLEOTIDE BIOSYNTHESIS ADAPTER PROTEIN"/>
    <property type="match status" value="1"/>
</dbReference>
<dbReference type="InterPro" id="IPR027417">
    <property type="entry name" value="P-loop_NTPase"/>
</dbReference>
<dbReference type="NCBIfam" id="TIGR00176">
    <property type="entry name" value="mobB"/>
    <property type="match status" value="1"/>
</dbReference>
<evidence type="ECO:0000313" key="3">
    <source>
        <dbReference type="Proteomes" id="UP001597373"/>
    </source>
</evidence>
<proteinExistence type="predicted"/>
<feature type="domain" description="Molybdopterin-guanine dinucleotide biosynthesis protein B (MobB)" evidence="1">
    <location>
        <begin position="5"/>
        <end position="138"/>
    </location>
</feature>
<reference evidence="3" key="1">
    <citation type="journal article" date="2019" name="Int. J. Syst. Evol. Microbiol.">
        <title>The Global Catalogue of Microorganisms (GCM) 10K type strain sequencing project: providing services to taxonomists for standard genome sequencing and annotation.</title>
        <authorList>
            <consortium name="The Broad Institute Genomics Platform"/>
            <consortium name="The Broad Institute Genome Sequencing Center for Infectious Disease"/>
            <person name="Wu L."/>
            <person name="Ma J."/>
        </authorList>
    </citation>
    <scope>NUCLEOTIDE SEQUENCE [LARGE SCALE GENOMIC DNA]</scope>
    <source>
        <strain evidence="3">KCTC 23707</strain>
    </source>
</reference>
<dbReference type="EMBL" id="JBHUIR010000054">
    <property type="protein sequence ID" value="MFD2260910.1"/>
    <property type="molecule type" value="Genomic_DNA"/>
</dbReference>
<organism evidence="2 3">
    <name type="scientific">Chelativorans composti</name>
    <dbReference type="NCBI Taxonomy" id="768533"/>
    <lineage>
        <taxon>Bacteria</taxon>
        <taxon>Pseudomonadati</taxon>
        <taxon>Pseudomonadota</taxon>
        <taxon>Alphaproteobacteria</taxon>
        <taxon>Hyphomicrobiales</taxon>
        <taxon>Phyllobacteriaceae</taxon>
        <taxon>Chelativorans</taxon>
    </lineage>
</organism>
<dbReference type="Proteomes" id="UP001597373">
    <property type="component" value="Unassembled WGS sequence"/>
</dbReference>
<dbReference type="PANTHER" id="PTHR40072">
    <property type="entry name" value="MOLYBDOPTERIN-GUANINE DINUCLEOTIDE BIOSYNTHESIS ADAPTER PROTEIN-RELATED"/>
    <property type="match status" value="1"/>
</dbReference>
<dbReference type="Pfam" id="PF03205">
    <property type="entry name" value="MobB"/>
    <property type="match status" value="1"/>
</dbReference>
<dbReference type="SUPFAM" id="SSF52540">
    <property type="entry name" value="P-loop containing nucleoside triphosphate hydrolases"/>
    <property type="match status" value="1"/>
</dbReference>
<evidence type="ECO:0000313" key="2">
    <source>
        <dbReference type="EMBL" id="MFD2260910.1"/>
    </source>
</evidence>
<name>A0ABW5DK45_9HYPH</name>
<dbReference type="Gene3D" id="3.40.50.300">
    <property type="entry name" value="P-loop containing nucleotide triphosphate hydrolases"/>
    <property type="match status" value="1"/>
</dbReference>
<accession>A0ABW5DK45</accession>
<keyword evidence="3" id="KW-1185">Reference proteome</keyword>
<dbReference type="InterPro" id="IPR004435">
    <property type="entry name" value="MobB_dom"/>
</dbReference>
<dbReference type="CDD" id="cd03116">
    <property type="entry name" value="MobB"/>
    <property type="match status" value="1"/>
</dbReference>